<dbReference type="KEGG" id="siq:DQ08_06240"/>
<evidence type="ECO:0000256" key="1">
    <source>
        <dbReference type="SAM" id="SignalP"/>
    </source>
</evidence>
<organism evidence="4 6">
    <name type="scientific">Streptococcus iniae</name>
    <name type="common">Streptococcus shiloi</name>
    <dbReference type="NCBI Taxonomy" id="1346"/>
    <lineage>
        <taxon>Bacteria</taxon>
        <taxon>Bacillati</taxon>
        <taxon>Bacillota</taxon>
        <taxon>Bacilli</taxon>
        <taxon>Lactobacillales</taxon>
        <taxon>Streptococcaceae</taxon>
        <taxon>Streptococcus</taxon>
    </lineage>
</organism>
<evidence type="ECO:0000313" key="3">
    <source>
        <dbReference type="EMBL" id="AHY16056.1"/>
    </source>
</evidence>
<sequence length="126" mass="14676">MKRFFKLLTLSSFSFLLMACAADQTKTDSKESKAEHQVQLIVKEDTNTIDEKVSFKEGETVMDVLKANYKVKEKDGFITEIDGHKQDPKEQKYWLFKVNDKMAAKAANQLKVKKNDKIEFYIEKMK</sequence>
<dbReference type="OrthoDB" id="2870483at2"/>
<dbReference type="Proteomes" id="UP000025245">
    <property type="component" value="Chromosome"/>
</dbReference>
<gene>
    <name evidence="4" type="ORF">DIY07_06505</name>
    <name evidence="3" type="ORF">DQ08_06240</name>
</gene>
<dbReference type="AlphaFoldDB" id="A0A1J0MZS8"/>
<feature type="domain" description="Transcobalamin-like C-terminal" evidence="2">
    <location>
        <begin position="58"/>
        <end position="124"/>
    </location>
</feature>
<feature type="signal peptide" evidence="1">
    <location>
        <begin position="1"/>
        <end position="21"/>
    </location>
</feature>
<dbReference type="InterPro" id="IPR027954">
    <property type="entry name" value="Transcobalamin-like_C"/>
</dbReference>
<dbReference type="KEGG" id="sio:DW64_06235"/>
<dbReference type="Pfam" id="PF14478">
    <property type="entry name" value="DUF4430"/>
    <property type="match status" value="1"/>
</dbReference>
<dbReference type="Gene3D" id="2.170.130.30">
    <property type="match status" value="1"/>
</dbReference>
<dbReference type="EMBL" id="CP007586">
    <property type="protein sequence ID" value="AHY16056.1"/>
    <property type="molecule type" value="Genomic_DNA"/>
</dbReference>
<keyword evidence="1" id="KW-0732">Signal</keyword>
<protein>
    <submittedName>
        <fullName evidence="4">DUF4430 domain-containing protein</fullName>
    </submittedName>
</protein>
<dbReference type="RefSeq" id="WP_016356066.1">
    <property type="nucleotide sequence ID" value="NZ_CP017952.1"/>
</dbReference>
<evidence type="ECO:0000259" key="2">
    <source>
        <dbReference type="Pfam" id="PF14478"/>
    </source>
</evidence>
<evidence type="ECO:0000313" key="4">
    <source>
        <dbReference type="EMBL" id="RLU56511.1"/>
    </source>
</evidence>
<evidence type="ECO:0000313" key="5">
    <source>
        <dbReference type="Proteomes" id="UP000025245"/>
    </source>
</evidence>
<proteinExistence type="predicted"/>
<accession>A0A1J0MZS8</accession>
<dbReference type="PROSITE" id="PS51257">
    <property type="entry name" value="PROKAR_LIPOPROTEIN"/>
    <property type="match status" value="1"/>
</dbReference>
<dbReference type="STRING" id="1346.BMF34_06300"/>
<keyword evidence="5" id="KW-1185">Reference proteome</keyword>
<feature type="chain" id="PRO_5030030287" evidence="1">
    <location>
        <begin position="22"/>
        <end position="126"/>
    </location>
</feature>
<dbReference type="EMBL" id="QLQD01000057">
    <property type="protein sequence ID" value="RLU56511.1"/>
    <property type="molecule type" value="Genomic_DNA"/>
</dbReference>
<reference evidence="3 5" key="1">
    <citation type="journal article" date="2014" name="Genome Announc.">
        <title>Complete Genome Sequence of a Virulent Strain, Streptococcus iniae ISET0901, Isolated from Diseased Tilapia.</title>
        <authorList>
            <person name="Pridgeon J.W."/>
            <person name="Zhang D."/>
            <person name="Zhang L."/>
        </authorList>
    </citation>
    <scope>NUCLEOTIDE SEQUENCE [LARGE SCALE GENOMIC DNA]</scope>
    <source>
        <strain evidence="3 5">ISET0901</strain>
    </source>
</reference>
<reference evidence="4 6" key="2">
    <citation type="submission" date="2018-06" db="EMBL/GenBank/DDBJ databases">
        <title>Mutators as drivers of adaptation in pathogenic bacteria and a risk factor for host jumps and vaccine escape.</title>
        <authorList>
            <person name="Barnes A.C."/>
            <person name="Silayeva O."/>
        </authorList>
    </citation>
    <scope>NUCLEOTIDE SEQUENCE [LARGE SCALE GENOMIC DNA]</scope>
    <source>
        <strain evidence="4 6">QMA0445</strain>
    </source>
</reference>
<name>A0A1J0MZS8_STRIN</name>
<dbReference type="eggNOG" id="ENOG5032Y2X">
    <property type="taxonomic scope" value="Bacteria"/>
</dbReference>
<evidence type="ECO:0000313" key="6">
    <source>
        <dbReference type="Proteomes" id="UP000269148"/>
    </source>
</evidence>
<dbReference type="Proteomes" id="UP000269148">
    <property type="component" value="Unassembled WGS sequence"/>
</dbReference>